<dbReference type="InterPro" id="IPR023210">
    <property type="entry name" value="NADP_OxRdtase_dom"/>
</dbReference>
<dbReference type="InterPro" id="IPR020471">
    <property type="entry name" value="AKR"/>
</dbReference>
<dbReference type="AlphaFoldDB" id="A0A8H2XLS4"/>
<evidence type="ECO:0000313" key="2">
    <source>
        <dbReference type="EMBL" id="CAE6428259.1"/>
    </source>
</evidence>
<name>A0A8H2XLS4_9AGAM</name>
<evidence type="ECO:0000259" key="1">
    <source>
        <dbReference type="Pfam" id="PF00248"/>
    </source>
</evidence>
<feature type="domain" description="NADP-dependent oxidoreductase" evidence="1">
    <location>
        <begin position="11"/>
        <end position="141"/>
    </location>
</feature>
<proteinExistence type="predicted"/>
<dbReference type="PANTHER" id="PTHR11732">
    <property type="entry name" value="ALDO/KETO REDUCTASE"/>
    <property type="match status" value="1"/>
</dbReference>
<dbReference type="InterPro" id="IPR036812">
    <property type="entry name" value="NAD(P)_OxRdtase_dom_sf"/>
</dbReference>
<sequence length="168" mass="18497">MEKIYETQRDKVKAIGVSNVSYKFLERLLKEATVVPAVNQIELHPQVPTNLTDVIELCREKGITVTAYSPLGSSDSPLLADPTVTKIAKAHGVDPARILVSLWANTSGIAVLSKSVNPKRIAENIKVVELAPEEIAELLKIEKRNRFRVCSPLWTGWGALGFPDVKEP</sequence>
<dbReference type="EMBL" id="CAJMWW010000082">
    <property type="protein sequence ID" value="CAE6428259.1"/>
    <property type="molecule type" value="Genomic_DNA"/>
</dbReference>
<dbReference type="CDD" id="cd19071">
    <property type="entry name" value="AKR_AKR1-5-like"/>
    <property type="match status" value="1"/>
</dbReference>
<protein>
    <recommendedName>
        <fullName evidence="1">NADP-dependent oxidoreductase domain-containing protein</fullName>
    </recommendedName>
</protein>
<dbReference type="Proteomes" id="UP000663841">
    <property type="component" value="Unassembled WGS sequence"/>
</dbReference>
<comment type="caution">
    <text evidence="2">The sequence shown here is derived from an EMBL/GenBank/DDBJ whole genome shotgun (WGS) entry which is preliminary data.</text>
</comment>
<dbReference type="Gene3D" id="3.20.20.100">
    <property type="entry name" value="NADP-dependent oxidoreductase domain"/>
    <property type="match status" value="1"/>
</dbReference>
<dbReference type="PRINTS" id="PR00069">
    <property type="entry name" value="ALDKETRDTASE"/>
</dbReference>
<reference evidence="2" key="1">
    <citation type="submission" date="2021-01" db="EMBL/GenBank/DDBJ databases">
        <authorList>
            <person name="Kaushik A."/>
        </authorList>
    </citation>
    <scope>NUCLEOTIDE SEQUENCE</scope>
    <source>
        <strain evidence="2">AG3-T5</strain>
    </source>
</reference>
<organism evidence="2 3">
    <name type="scientific">Rhizoctonia solani</name>
    <dbReference type="NCBI Taxonomy" id="456999"/>
    <lineage>
        <taxon>Eukaryota</taxon>
        <taxon>Fungi</taxon>
        <taxon>Dikarya</taxon>
        <taxon>Basidiomycota</taxon>
        <taxon>Agaricomycotina</taxon>
        <taxon>Agaricomycetes</taxon>
        <taxon>Cantharellales</taxon>
        <taxon>Ceratobasidiaceae</taxon>
        <taxon>Rhizoctonia</taxon>
    </lineage>
</organism>
<dbReference type="Pfam" id="PF00248">
    <property type="entry name" value="Aldo_ket_red"/>
    <property type="match status" value="1"/>
</dbReference>
<accession>A0A8H2XLS4</accession>
<dbReference type="SUPFAM" id="SSF51430">
    <property type="entry name" value="NAD(P)-linked oxidoreductase"/>
    <property type="match status" value="1"/>
</dbReference>
<dbReference type="GO" id="GO:0016491">
    <property type="term" value="F:oxidoreductase activity"/>
    <property type="evidence" value="ECO:0007669"/>
    <property type="project" value="InterPro"/>
</dbReference>
<evidence type="ECO:0000313" key="3">
    <source>
        <dbReference type="Proteomes" id="UP000663841"/>
    </source>
</evidence>
<gene>
    <name evidence="2" type="ORF">RDB_LOCUS60253</name>
</gene>